<feature type="region of interest" description="Disordered" evidence="2">
    <location>
        <begin position="31"/>
        <end position="90"/>
    </location>
</feature>
<name>A0A1Y5I118_OSTTA</name>
<dbReference type="AlphaFoldDB" id="A0A1Y5I118"/>
<dbReference type="PANTHER" id="PTHR21043">
    <property type="entry name" value="IOJAP SUPERFAMILY ORTHOLOG"/>
    <property type="match status" value="1"/>
</dbReference>
<gene>
    <name evidence="3" type="ORF">BE221DRAFT_195210</name>
</gene>
<proteinExistence type="inferred from homology"/>
<dbReference type="GO" id="GO:0090071">
    <property type="term" value="P:negative regulation of ribosome biogenesis"/>
    <property type="evidence" value="ECO:0007669"/>
    <property type="project" value="TreeGrafter"/>
</dbReference>
<dbReference type="GO" id="GO:0017148">
    <property type="term" value="P:negative regulation of translation"/>
    <property type="evidence" value="ECO:0007669"/>
    <property type="project" value="TreeGrafter"/>
</dbReference>
<dbReference type="GO" id="GO:0043023">
    <property type="term" value="F:ribosomal large subunit binding"/>
    <property type="evidence" value="ECO:0007669"/>
    <property type="project" value="TreeGrafter"/>
</dbReference>
<dbReference type="SUPFAM" id="SSF81301">
    <property type="entry name" value="Nucleotidyltransferase"/>
    <property type="match status" value="1"/>
</dbReference>
<dbReference type="Pfam" id="PF02410">
    <property type="entry name" value="RsfS"/>
    <property type="match status" value="1"/>
</dbReference>
<dbReference type="PANTHER" id="PTHR21043:SF0">
    <property type="entry name" value="MITOCHONDRIAL ASSEMBLY OF RIBOSOMAL LARGE SUBUNIT PROTEIN 1"/>
    <property type="match status" value="1"/>
</dbReference>
<evidence type="ECO:0000313" key="3">
    <source>
        <dbReference type="EMBL" id="OUS43170.1"/>
    </source>
</evidence>
<dbReference type="eggNOG" id="KOG3212">
    <property type="taxonomic scope" value="Eukaryota"/>
</dbReference>
<reference evidence="3" key="1">
    <citation type="submission" date="2017-04" db="EMBL/GenBank/DDBJ databases">
        <title>Population genomics of picophytoplankton unveils novel chromosome hypervariability.</title>
        <authorList>
            <consortium name="DOE Joint Genome Institute"/>
            <person name="Blanc-Mathieu R."/>
            <person name="Krasovec M."/>
            <person name="Hebrard M."/>
            <person name="Yau S."/>
            <person name="Desgranges E."/>
            <person name="Martin J."/>
            <person name="Schackwitz W."/>
            <person name="Kuo A."/>
            <person name="Salin G."/>
            <person name="Donnadieu C."/>
            <person name="Desdevises Y."/>
            <person name="Sanchez-Ferandin S."/>
            <person name="Moreau H."/>
            <person name="Rivals E."/>
            <person name="Grigoriev I.V."/>
            <person name="Grimsley N."/>
            <person name="Eyre-Walker A."/>
            <person name="Piganeau G."/>
        </authorList>
    </citation>
    <scope>NUCLEOTIDE SEQUENCE [LARGE SCALE GENOMIC DNA]</scope>
    <source>
        <strain evidence="3">RCC 1115</strain>
    </source>
</reference>
<dbReference type="NCBIfam" id="TIGR00090">
    <property type="entry name" value="rsfS_iojap_ybeB"/>
    <property type="match status" value="1"/>
</dbReference>
<feature type="compositionally biased region" description="Basic and acidic residues" evidence="2">
    <location>
        <begin position="68"/>
        <end position="89"/>
    </location>
</feature>
<accession>A0A1Y5I118</accession>
<feature type="compositionally biased region" description="Polar residues" evidence="2">
    <location>
        <begin position="46"/>
        <end position="59"/>
    </location>
</feature>
<dbReference type="Proteomes" id="UP000195557">
    <property type="component" value="Unassembled WGS sequence"/>
</dbReference>
<dbReference type="HAMAP" id="MF_01477">
    <property type="entry name" value="Iojap_RsfS"/>
    <property type="match status" value="1"/>
</dbReference>
<dbReference type="InterPro" id="IPR004394">
    <property type="entry name" value="Iojap/RsfS/C7orf30"/>
</dbReference>
<comment type="similarity">
    <text evidence="1">Belongs to the Iojap/RsfS family.</text>
</comment>
<dbReference type="InterPro" id="IPR043519">
    <property type="entry name" value="NT_sf"/>
</dbReference>
<evidence type="ECO:0000256" key="1">
    <source>
        <dbReference type="ARBA" id="ARBA00010574"/>
    </source>
</evidence>
<dbReference type="Gene3D" id="3.30.460.10">
    <property type="entry name" value="Beta Polymerase, domain 2"/>
    <property type="match status" value="1"/>
</dbReference>
<sequence>MARVAIGLGRRARCVSMGVDVCVDAGVGARASTSTRGVDHGAWSRAWSTTQTRGNSRASSAGGITRAGSRERGRDNQDRERSFRSRRSVEATNEVEWDGKTFSGSRLEYAGVEVRGELKWPIPLNALAEINPELKELLNYAKTSDGEAEREMADRMSVFGASNARASAKRDAKQRKLGVISTSSSGVRGTNAISKVPGLVEFEQFLFESAWRTDAERMANAHEVRTILEAEAKIKTPIKIKTEDAPMSKTMLGKVKVSALKEAVRTLDIGHLMEGVTKKPDIISYLLAYYEYMNGAVETRTKGFRVSEVSSISAEIIRDAEKGTRAASKDTQKTQIEYEDDPNRMPYAKAFKPDELVHLLVRARGIDVMAINVRDQCAWTDHLIIATARSAQHLKALAGAVLHAVKARTEYVAGGQLQPIIEGAENGGDRDWMAVDCGSCMVHVFSPEGRERYNLEELWADGTEIVHNAPEKLTLANIGSEDATHHTA</sequence>
<dbReference type="EMBL" id="KZ155835">
    <property type="protein sequence ID" value="OUS43170.1"/>
    <property type="molecule type" value="Genomic_DNA"/>
</dbReference>
<organism evidence="3">
    <name type="scientific">Ostreococcus tauri</name>
    <name type="common">Marine green alga</name>
    <dbReference type="NCBI Taxonomy" id="70448"/>
    <lineage>
        <taxon>Eukaryota</taxon>
        <taxon>Viridiplantae</taxon>
        <taxon>Chlorophyta</taxon>
        <taxon>Mamiellophyceae</taxon>
        <taxon>Mamiellales</taxon>
        <taxon>Bathycoccaceae</taxon>
        <taxon>Ostreococcus</taxon>
    </lineage>
</organism>
<protein>
    <submittedName>
        <fullName evidence="3">Uncharacterized protein</fullName>
    </submittedName>
</protein>
<evidence type="ECO:0000256" key="2">
    <source>
        <dbReference type="SAM" id="MobiDB-lite"/>
    </source>
</evidence>